<organism evidence="8 9">
    <name type="scientific">Thalassiosira pseudonana</name>
    <name type="common">Marine diatom</name>
    <name type="synonym">Cyclotella nana</name>
    <dbReference type="NCBI Taxonomy" id="35128"/>
    <lineage>
        <taxon>Eukaryota</taxon>
        <taxon>Sar</taxon>
        <taxon>Stramenopiles</taxon>
        <taxon>Ochrophyta</taxon>
        <taxon>Bacillariophyta</taxon>
        <taxon>Coscinodiscophyceae</taxon>
        <taxon>Thalassiosirophycidae</taxon>
        <taxon>Thalassiosirales</taxon>
        <taxon>Thalassiosiraceae</taxon>
        <taxon>Thalassiosira</taxon>
    </lineage>
</organism>
<dbReference type="eggNOG" id="KOG2718">
    <property type="taxonomic scope" value="Eukaryota"/>
</dbReference>
<reference evidence="8 9" key="1">
    <citation type="journal article" date="2004" name="Science">
        <title>The genome of the diatom Thalassiosira pseudonana: ecology, evolution, and metabolism.</title>
        <authorList>
            <person name="Armbrust E.V."/>
            <person name="Berges J.A."/>
            <person name="Bowler C."/>
            <person name="Green B.R."/>
            <person name="Martinez D."/>
            <person name="Putnam N.H."/>
            <person name="Zhou S."/>
            <person name="Allen A.E."/>
            <person name="Apt K.E."/>
            <person name="Bechner M."/>
            <person name="Brzezinski M.A."/>
            <person name="Chaal B.K."/>
            <person name="Chiovitti A."/>
            <person name="Davis A.K."/>
            <person name="Demarest M.S."/>
            <person name="Detter J.C."/>
            <person name="Glavina T."/>
            <person name="Goodstein D."/>
            <person name="Hadi M.Z."/>
            <person name="Hellsten U."/>
            <person name="Hildebrand M."/>
            <person name="Jenkins B.D."/>
            <person name="Jurka J."/>
            <person name="Kapitonov V.V."/>
            <person name="Kroger N."/>
            <person name="Lau W.W."/>
            <person name="Lane T.W."/>
            <person name="Larimer F.W."/>
            <person name="Lippmeier J.C."/>
            <person name="Lucas S."/>
            <person name="Medina M."/>
            <person name="Montsant A."/>
            <person name="Obornik M."/>
            <person name="Parker M.S."/>
            <person name="Palenik B."/>
            <person name="Pazour G.J."/>
            <person name="Richardson P.M."/>
            <person name="Rynearson T.A."/>
            <person name="Saito M.A."/>
            <person name="Schwartz D.C."/>
            <person name="Thamatrakoln K."/>
            <person name="Valentin K."/>
            <person name="Vardi A."/>
            <person name="Wilkerson F.P."/>
            <person name="Rokhsar D.S."/>
        </authorList>
    </citation>
    <scope>NUCLEOTIDE SEQUENCE [LARGE SCALE GENOMIC DNA]</scope>
    <source>
        <strain evidence="8 9">CCMP1335</strain>
    </source>
</reference>
<keyword evidence="9" id="KW-1185">Reference proteome</keyword>
<evidence type="ECO:0000256" key="3">
    <source>
        <dbReference type="ARBA" id="ARBA00022692"/>
    </source>
</evidence>
<accession>B8C0I7</accession>
<feature type="transmembrane region" description="Helical" evidence="7">
    <location>
        <begin position="198"/>
        <end position="222"/>
    </location>
</feature>
<dbReference type="EMBL" id="CM000641">
    <property type="protein sequence ID" value="EED93072.1"/>
    <property type="molecule type" value="Genomic_DNA"/>
</dbReference>
<keyword evidence="3 7" id="KW-0812">Transmembrane</keyword>
<feature type="transmembrane region" description="Helical" evidence="7">
    <location>
        <begin position="234"/>
        <end position="253"/>
    </location>
</feature>
<evidence type="ECO:0000313" key="8">
    <source>
        <dbReference type="EMBL" id="EED93072.1"/>
    </source>
</evidence>
<evidence type="ECO:0000256" key="1">
    <source>
        <dbReference type="ARBA" id="ARBA00004141"/>
    </source>
</evidence>
<dbReference type="PANTHER" id="PTHR10361:SF28">
    <property type="entry name" value="P3 PROTEIN-RELATED"/>
    <property type="match status" value="1"/>
</dbReference>
<comment type="subcellular location">
    <subcellularLocation>
        <location evidence="1">Membrane</location>
        <topology evidence="1">Multi-pass membrane protein</topology>
    </subcellularLocation>
</comment>
<dbReference type="InterPro" id="IPR002657">
    <property type="entry name" value="BilAc:Na_symport/Acr3"/>
</dbReference>
<reference evidence="8 9" key="2">
    <citation type="journal article" date="2008" name="Nature">
        <title>The Phaeodactylum genome reveals the evolutionary history of diatom genomes.</title>
        <authorList>
            <person name="Bowler C."/>
            <person name="Allen A.E."/>
            <person name="Badger J.H."/>
            <person name="Grimwood J."/>
            <person name="Jabbari K."/>
            <person name="Kuo A."/>
            <person name="Maheswari U."/>
            <person name="Martens C."/>
            <person name="Maumus F."/>
            <person name="Otillar R.P."/>
            <person name="Rayko E."/>
            <person name="Salamov A."/>
            <person name="Vandepoele K."/>
            <person name="Beszteri B."/>
            <person name="Gruber A."/>
            <person name="Heijde M."/>
            <person name="Katinka M."/>
            <person name="Mock T."/>
            <person name="Valentin K."/>
            <person name="Verret F."/>
            <person name="Berges J.A."/>
            <person name="Brownlee C."/>
            <person name="Cadoret J.P."/>
            <person name="Chiovitti A."/>
            <person name="Choi C.J."/>
            <person name="Coesel S."/>
            <person name="De Martino A."/>
            <person name="Detter J.C."/>
            <person name="Durkin C."/>
            <person name="Falciatore A."/>
            <person name="Fournet J."/>
            <person name="Haruta M."/>
            <person name="Huysman M.J."/>
            <person name="Jenkins B.D."/>
            <person name="Jiroutova K."/>
            <person name="Jorgensen R.E."/>
            <person name="Joubert Y."/>
            <person name="Kaplan A."/>
            <person name="Kroger N."/>
            <person name="Kroth P.G."/>
            <person name="La Roche J."/>
            <person name="Lindquist E."/>
            <person name="Lommer M."/>
            <person name="Martin-Jezequel V."/>
            <person name="Lopez P.J."/>
            <person name="Lucas S."/>
            <person name="Mangogna M."/>
            <person name="McGinnis K."/>
            <person name="Medlin L.K."/>
            <person name="Montsant A."/>
            <person name="Oudot-Le Secq M.P."/>
            <person name="Napoli C."/>
            <person name="Obornik M."/>
            <person name="Parker M.S."/>
            <person name="Petit J.L."/>
            <person name="Porcel B.M."/>
            <person name="Poulsen N."/>
            <person name="Robison M."/>
            <person name="Rychlewski L."/>
            <person name="Rynearson T.A."/>
            <person name="Schmutz J."/>
            <person name="Shapiro H."/>
            <person name="Siaut M."/>
            <person name="Stanley M."/>
            <person name="Sussman M.R."/>
            <person name="Taylor A.R."/>
            <person name="Vardi A."/>
            <person name="von Dassow P."/>
            <person name="Vyverman W."/>
            <person name="Willis A."/>
            <person name="Wyrwicz L.S."/>
            <person name="Rokhsar D.S."/>
            <person name="Weissenbach J."/>
            <person name="Armbrust E.V."/>
            <person name="Green B.R."/>
            <person name="Van de Peer Y."/>
            <person name="Grigoriev I.V."/>
        </authorList>
    </citation>
    <scope>NUCLEOTIDE SEQUENCE [LARGE SCALE GENOMIC DNA]</scope>
    <source>
        <strain evidence="8 9">CCMP1335</strain>
    </source>
</reference>
<feature type="region of interest" description="Disordered" evidence="6">
    <location>
        <begin position="444"/>
        <end position="467"/>
    </location>
</feature>
<evidence type="ECO:0000313" key="9">
    <source>
        <dbReference type="Proteomes" id="UP000001449"/>
    </source>
</evidence>
<dbReference type="AlphaFoldDB" id="B8C0I7"/>
<feature type="transmembrane region" description="Helical" evidence="7">
    <location>
        <begin position="328"/>
        <end position="351"/>
    </location>
</feature>
<name>B8C0I7_THAPS</name>
<comment type="similarity">
    <text evidence="2">Belongs to the bile acid:sodium symporter (BASS) (TC 2.A.28) family.</text>
</comment>
<dbReference type="PaxDb" id="35128-Thaps4867"/>
<feature type="transmembrane region" description="Helical" evidence="7">
    <location>
        <begin position="142"/>
        <end position="168"/>
    </location>
</feature>
<dbReference type="Proteomes" id="UP000001449">
    <property type="component" value="Chromosome 4"/>
</dbReference>
<evidence type="ECO:0000256" key="4">
    <source>
        <dbReference type="ARBA" id="ARBA00022989"/>
    </source>
</evidence>
<evidence type="ECO:0000256" key="2">
    <source>
        <dbReference type="ARBA" id="ARBA00006528"/>
    </source>
</evidence>
<dbReference type="InterPro" id="IPR038770">
    <property type="entry name" value="Na+/solute_symporter_sf"/>
</dbReference>
<feature type="transmembrane region" description="Helical" evidence="7">
    <location>
        <begin position="115"/>
        <end position="135"/>
    </location>
</feature>
<dbReference type="Pfam" id="PF01758">
    <property type="entry name" value="SBF"/>
    <property type="match status" value="1"/>
</dbReference>
<feature type="transmembrane region" description="Helical" evidence="7">
    <location>
        <begin position="37"/>
        <end position="62"/>
    </location>
</feature>
<keyword evidence="5 7" id="KW-0472">Membrane</keyword>
<dbReference type="GeneID" id="7452231"/>
<evidence type="ECO:0000256" key="7">
    <source>
        <dbReference type="SAM" id="Phobius"/>
    </source>
</evidence>
<proteinExistence type="inferred from homology"/>
<dbReference type="InterPro" id="IPR004710">
    <property type="entry name" value="Bilac:Na_transpt"/>
</dbReference>
<keyword evidence="4 7" id="KW-1133">Transmembrane helix</keyword>
<sequence>MTAPLAYDYVDGDPHHNTTIQEIQTNSRDLNFVQSEWFSILSQVVSSLLLFILIFGMSATVEVAHLREQVHNKFAILTGVATQFIIMPLLGYISVMLLREHNDGSGGIGGLTEPMAISLLIVTSSPGGSYSNWWCSMFNADLALSVTMTAISTMISSVMLPANLLLYVNAAFGFGSRKGENDNADGSGGESVLGNIDWASLFVSLAIVIVAIGLGLCASFKISSHRFNRLANRFGSLSGVLLIVFSAVLSSLSNNKEAQIWGQHWTFYVGVSLPCLVGLCIATIFATLVKLKKPERISVGVECCYQNVGIATSACVAMFDDPVERGQALCVPLFYGLMEAAVLGIYCIIAWKCGWTKAARDDKFCTMIMTTYEVDDDDIQSTFDEGGSDEEGQITAATTQQIVNDDRERQVSPLSNSSECSIDTWEEDTTVHRWWSVLSPFGRRKKRSKSDGEVAMEQRPTTTSPPRRISLTHAAQVLSDGIDSITEDGFGSPGRLVSFTEDKGQYTRCRVNSEDSGVVTEQTGAMSLSDSTSTMTEATGAIVNAGIMEEGKRQNNSLKQRNNSIIKDAF</sequence>
<feature type="transmembrane region" description="Helical" evidence="7">
    <location>
        <begin position="74"/>
        <end position="95"/>
    </location>
</feature>
<dbReference type="GO" id="GO:0016020">
    <property type="term" value="C:membrane"/>
    <property type="evidence" value="ECO:0007669"/>
    <property type="project" value="UniProtKB-SubCell"/>
</dbReference>
<protein>
    <submittedName>
        <fullName evidence="8">Uncharacterized protein</fullName>
    </submittedName>
</protein>
<dbReference type="RefSeq" id="XP_002289535.1">
    <property type="nucleotide sequence ID" value="XM_002289499.1"/>
</dbReference>
<dbReference type="KEGG" id="tps:THAPSDRAFT_4867"/>
<feature type="transmembrane region" description="Helical" evidence="7">
    <location>
        <begin position="265"/>
        <end position="289"/>
    </location>
</feature>
<evidence type="ECO:0000256" key="6">
    <source>
        <dbReference type="SAM" id="MobiDB-lite"/>
    </source>
</evidence>
<dbReference type="InParanoid" id="B8C0I7"/>
<dbReference type="HOGENOM" id="CLU_478613_0_0_1"/>
<dbReference type="PANTHER" id="PTHR10361">
    <property type="entry name" value="SODIUM-BILE ACID COTRANSPORTER"/>
    <property type="match status" value="1"/>
</dbReference>
<gene>
    <name evidence="8" type="ORF">THAPSDRAFT_4867</name>
</gene>
<dbReference type="Gene3D" id="1.20.1530.20">
    <property type="match status" value="1"/>
</dbReference>
<evidence type="ECO:0000256" key="5">
    <source>
        <dbReference type="ARBA" id="ARBA00023136"/>
    </source>
</evidence>